<evidence type="ECO:0000256" key="1">
    <source>
        <dbReference type="ARBA" id="ARBA00022574"/>
    </source>
</evidence>
<keyword evidence="7" id="KW-1185">Reference proteome</keyword>
<dbReference type="KEGG" id="bcou:IC761_23700"/>
<dbReference type="Gene3D" id="2.130.10.10">
    <property type="entry name" value="YVTN repeat-like/Quinoprotein amine dehydrogenase"/>
    <property type="match status" value="3"/>
</dbReference>
<reference evidence="6 7" key="1">
    <citation type="submission" date="2020-09" db="EMBL/GenBank/DDBJ databases">
        <title>Complete genomes of bradyrhizobia occurring on native shrubby legumes in Australia.</title>
        <authorList>
            <person name="Lafay B."/>
        </authorList>
    </citation>
    <scope>NUCLEOTIDE SEQUENCE [LARGE SCALE GENOMIC DNA]</scope>
    <source>
        <strain evidence="6 7">BDV5040</strain>
    </source>
</reference>
<dbReference type="GO" id="GO:0006508">
    <property type="term" value="P:proteolysis"/>
    <property type="evidence" value="ECO:0007669"/>
    <property type="project" value="InterPro"/>
</dbReference>
<dbReference type="PANTHER" id="PTHR19855">
    <property type="entry name" value="WD40 REPEAT PROTEIN 12, 37"/>
    <property type="match status" value="1"/>
</dbReference>
<accession>A0A7S9GYE2</accession>
<evidence type="ECO:0000259" key="4">
    <source>
        <dbReference type="Pfam" id="PF00656"/>
    </source>
</evidence>
<dbReference type="GO" id="GO:0004197">
    <property type="term" value="F:cysteine-type endopeptidase activity"/>
    <property type="evidence" value="ECO:0007669"/>
    <property type="project" value="InterPro"/>
</dbReference>
<dbReference type="InterPro" id="IPR018247">
    <property type="entry name" value="EF_Hand_1_Ca_BS"/>
</dbReference>
<dbReference type="InterPro" id="IPR011600">
    <property type="entry name" value="Pept_C14_caspase"/>
</dbReference>
<dbReference type="PRINTS" id="PR00320">
    <property type="entry name" value="GPROTEINBRPT"/>
</dbReference>
<feature type="domain" description="Peptidase C14 caspase" evidence="4">
    <location>
        <begin position="36"/>
        <end position="231"/>
    </location>
</feature>
<evidence type="ECO:0000256" key="3">
    <source>
        <dbReference type="PROSITE-ProRule" id="PRU00221"/>
    </source>
</evidence>
<name>A0A7S9GYE2_9BRAD</name>
<dbReference type="PROSITE" id="PS50294">
    <property type="entry name" value="WD_REPEATS_REGION"/>
    <property type="match status" value="1"/>
</dbReference>
<dbReference type="SUPFAM" id="SSF50978">
    <property type="entry name" value="WD40 repeat-like"/>
    <property type="match status" value="2"/>
</dbReference>
<gene>
    <name evidence="6" type="ORF">IC761_23700</name>
</gene>
<dbReference type="SMART" id="SM00320">
    <property type="entry name" value="WD40"/>
    <property type="match status" value="8"/>
</dbReference>
<evidence type="ECO:0000259" key="5">
    <source>
        <dbReference type="Pfam" id="PF24883"/>
    </source>
</evidence>
<dbReference type="Pfam" id="PF00400">
    <property type="entry name" value="WD40"/>
    <property type="match status" value="3"/>
</dbReference>
<dbReference type="InterPro" id="IPR001680">
    <property type="entry name" value="WD40_rpt"/>
</dbReference>
<evidence type="ECO:0000256" key="2">
    <source>
        <dbReference type="ARBA" id="ARBA00022737"/>
    </source>
</evidence>
<proteinExistence type="predicted"/>
<dbReference type="Pfam" id="PF00656">
    <property type="entry name" value="Peptidase_C14"/>
    <property type="match status" value="1"/>
</dbReference>
<organism evidence="6 7">
    <name type="scientific">Bradyrhizobium commune</name>
    <dbReference type="NCBI Taxonomy" id="83627"/>
    <lineage>
        <taxon>Bacteria</taxon>
        <taxon>Pseudomonadati</taxon>
        <taxon>Pseudomonadota</taxon>
        <taxon>Alphaproteobacteria</taxon>
        <taxon>Hyphomicrobiales</taxon>
        <taxon>Nitrobacteraceae</taxon>
        <taxon>Bradyrhizobium</taxon>
    </lineage>
</organism>
<dbReference type="PANTHER" id="PTHR19855:SF11">
    <property type="entry name" value="RIBOSOME BIOGENESIS PROTEIN WDR12"/>
    <property type="match status" value="1"/>
</dbReference>
<dbReference type="Proteomes" id="UP000594621">
    <property type="component" value="Chromosome"/>
</dbReference>
<dbReference type="InterPro" id="IPR020472">
    <property type="entry name" value="WD40_PAC1"/>
</dbReference>
<dbReference type="PROSITE" id="PS50082">
    <property type="entry name" value="WD_REPEATS_2"/>
    <property type="match status" value="3"/>
</dbReference>
<dbReference type="InterPro" id="IPR029030">
    <property type="entry name" value="Caspase-like_dom_sf"/>
</dbReference>
<protein>
    <submittedName>
        <fullName evidence="6">Caspase family protein</fullName>
    </submittedName>
</protein>
<evidence type="ECO:0000313" key="6">
    <source>
        <dbReference type="EMBL" id="QPF89500.1"/>
    </source>
</evidence>
<keyword evidence="2" id="KW-0677">Repeat</keyword>
<feature type="repeat" description="WD" evidence="3">
    <location>
        <begin position="1052"/>
        <end position="1095"/>
    </location>
</feature>
<feature type="repeat" description="WD" evidence="3">
    <location>
        <begin position="1007"/>
        <end position="1041"/>
    </location>
</feature>
<dbReference type="InterPro" id="IPR015943">
    <property type="entry name" value="WD40/YVTN_repeat-like_dom_sf"/>
</dbReference>
<sequence length="1397" mass="152479">MPSRQDSETTRRLLIAAGTAQFRELADLNLPLVPQELDRISHSLASLGYDRQQRASSLDPSKTQIQKALEDLRNDSRADDLIVVYYTGHGVRDNERFYLLVHDSIDSDYDTTALPAEDLARLLTKNSKASQIMVMLDTCYAGAGAAEFSQIVHDLAGKTGGGPSVFVMAAARPKQEAQQGAFSAALALALANRDEQLGGATQAYLAIDEVMEAVDGYLSKHYPTQIASWSSANVRGRCRIFPNPHFNSQIRSGLDLDTQRSFLNHWLPKARGASLDVSGWYFTGRRVALRDLVTWLSGDTSLGYPHVVTGGAGSGKSALLARLVTLADRSYRQEVLAAASRTGLDPRTVPPEGIIDVAVHARHKLLSDVTKEIAARLSLDAADPSSLISAISQLGRKVVIVLDALDEAVEPDQISIQLLRPLAEHWHVFLLIGSRPDSTADERFRTIAKRVIEIDLDDERYIEPNDVRQYVLSRLLATEEPGRLTPYNNLEERAEEVASAIAECAKNVFLVAHTAVQALLATESAVDTTEVGWIDRLPTGVDEAFDQFLSGLFVRSRGSVTSSTARAVLLPLAFAEGEGLPWADIWSPVATSLSGLGITDIDISNVRRFVAAFIVEASEHDRSVYRLYHESIAKYLRGSLEDDRAAQERIVACLLDRRASRITRGRVSDWSDAHPYLLNHLAAHALKAGILAELVADIEFLICADAERLYQALSNSTDSRSAAVYTCYSIAFERIRDQLPDVRLARLQMIARQQGYETLADHWNVPDRLPWFVQWANWQAISTHRSFSTIAQVEYLKVVLIDDRPSILAALNDESIQVWDITTGTILRELPSARFGFLTNCNGRPTAIVVDRNRLKLMDIMLGTYWDEFLAIENEQIDEEITSIALGQVHDQPVAITGSFGGGVRIWEVKTGWQHIAPATRWKERVTSIALVTDRDKPIVLIGSARGRVDLLELDSGAHRTLVESGSGVISIVVGEVDKQSLAVSGGQDGVIHVWNLAASLMDKRLLQGHVGEIRSLLIGVLEGLPTIFSGGSDGTIRLWDPNSGVQRGEPLVGHEGDVAALALLEINNRPVLVSGGRDLKLRVWDLNARHLSDRQTTIGVSALTCGTIDGKDLVVAGCTDGIIRFFDLASGKMLGRTLQGLSSAVTSVVLARIDDRAVILSASADRKIRIWDYVTGAQHFVGNPIEGPRRRAWFAIGALTDKAVVISRSDAQHVQDWRLALDATALVEDDPLRGCVLGISPSAFGTINDMPIAVLVENGTTKAVIVILLESGAQLRRLYCEDWISSVALGYLGESLILVFGSGGKVHLWDLSSDKKLVEPQSGLGASSVAFAILNERPVVVSSGGETLHMWDLETGEVLRSEVGSTITGISVSNDAIIVGTRNGILSLRCLNTRMN</sequence>
<dbReference type="Gene3D" id="3.40.50.1460">
    <property type="match status" value="1"/>
</dbReference>
<feature type="domain" description="Nephrocystin 3-like N-terminal" evidence="5">
    <location>
        <begin position="306"/>
        <end position="435"/>
    </location>
</feature>
<dbReference type="EMBL" id="CP061379">
    <property type="protein sequence ID" value="QPF89500.1"/>
    <property type="molecule type" value="Genomic_DNA"/>
</dbReference>
<dbReference type="InterPro" id="IPR019775">
    <property type="entry name" value="WD40_repeat_CS"/>
</dbReference>
<dbReference type="SUPFAM" id="SSF52129">
    <property type="entry name" value="Caspase-like"/>
    <property type="match status" value="1"/>
</dbReference>
<dbReference type="InterPro" id="IPR036322">
    <property type="entry name" value="WD40_repeat_dom_sf"/>
</dbReference>
<dbReference type="PROSITE" id="PS00678">
    <property type="entry name" value="WD_REPEATS_1"/>
    <property type="match status" value="1"/>
</dbReference>
<dbReference type="InterPro" id="IPR027417">
    <property type="entry name" value="P-loop_NTPase"/>
</dbReference>
<dbReference type="RefSeq" id="WP_195799037.1">
    <property type="nucleotide sequence ID" value="NZ_CP061379.1"/>
</dbReference>
<dbReference type="Pfam" id="PF24883">
    <property type="entry name" value="NPHP3_N"/>
    <property type="match status" value="1"/>
</dbReference>
<dbReference type="SUPFAM" id="SSF52540">
    <property type="entry name" value="P-loop containing nucleoside triphosphate hydrolases"/>
    <property type="match status" value="1"/>
</dbReference>
<feature type="repeat" description="WD" evidence="3">
    <location>
        <begin position="1139"/>
        <end position="1182"/>
    </location>
</feature>
<keyword evidence="1 3" id="KW-0853">WD repeat</keyword>
<evidence type="ECO:0000313" key="7">
    <source>
        <dbReference type="Proteomes" id="UP000594621"/>
    </source>
</evidence>
<dbReference type="InterPro" id="IPR056884">
    <property type="entry name" value="NPHP3-like_N"/>
</dbReference>
<dbReference type="PROSITE" id="PS00018">
    <property type="entry name" value="EF_HAND_1"/>
    <property type="match status" value="1"/>
</dbReference>